<dbReference type="AlphaFoldDB" id="A0AAD9UWJ7"/>
<dbReference type="PANTHER" id="PTHR37984:SF9">
    <property type="entry name" value="INTEGRASE CATALYTIC DOMAIN-CONTAINING PROTEIN"/>
    <property type="match status" value="1"/>
</dbReference>
<keyword evidence="1" id="KW-0863">Zinc-finger</keyword>
<dbReference type="Proteomes" id="UP001249851">
    <property type="component" value="Unassembled WGS sequence"/>
</dbReference>
<dbReference type="GO" id="GO:0043565">
    <property type="term" value="F:sequence-specific DNA binding"/>
    <property type="evidence" value="ECO:0007669"/>
    <property type="project" value="InterPro"/>
</dbReference>
<proteinExistence type="predicted"/>
<dbReference type="GO" id="GO:0008270">
    <property type="term" value="F:zinc ion binding"/>
    <property type="evidence" value="ECO:0007669"/>
    <property type="project" value="UniProtKB-KW"/>
</dbReference>
<evidence type="ECO:0000313" key="3">
    <source>
        <dbReference type="EMBL" id="KAK2552200.1"/>
    </source>
</evidence>
<organism evidence="3 4">
    <name type="scientific">Acropora cervicornis</name>
    <name type="common">Staghorn coral</name>
    <dbReference type="NCBI Taxonomy" id="6130"/>
    <lineage>
        <taxon>Eukaryota</taxon>
        <taxon>Metazoa</taxon>
        <taxon>Cnidaria</taxon>
        <taxon>Anthozoa</taxon>
        <taxon>Hexacorallia</taxon>
        <taxon>Scleractinia</taxon>
        <taxon>Astrocoeniina</taxon>
        <taxon>Acroporidae</taxon>
        <taxon>Acropora</taxon>
    </lineage>
</organism>
<keyword evidence="4" id="KW-1185">Reference proteome</keyword>
<sequence>MITQMKIVKDTKTDVSKVDTVNASCNKRPNNTINLCRQRGQGKQCENCGYQHSPNWESCPAFGKDCRGCGAKNHFASKCRQDIKAMEEADELTEDTYQTEKVSLVKLDDSQLSLEGRRVLLVRLSSVGNKDIRPILGRKACLDMDIIQYNDNDSLNKPQTGNAAVFMAEPWPQSVLTQEEILARFPSVFSDGVGQLSGEYKIRIHPNAQPIQHVPRRVAVALRPKLRETLEDLVEQDVIEQVTTPTP</sequence>
<protein>
    <recommendedName>
        <fullName evidence="2">GATA-type domain-containing protein</fullName>
    </recommendedName>
</protein>
<dbReference type="InterPro" id="IPR000679">
    <property type="entry name" value="Znf_GATA"/>
</dbReference>
<name>A0AAD9UWJ7_ACRCE</name>
<dbReference type="PANTHER" id="PTHR37984">
    <property type="entry name" value="PROTEIN CBG26694"/>
    <property type="match status" value="1"/>
</dbReference>
<dbReference type="InterPro" id="IPR050951">
    <property type="entry name" value="Retrovirus_Pol_polyprotein"/>
</dbReference>
<reference evidence="3" key="1">
    <citation type="journal article" date="2023" name="G3 (Bethesda)">
        <title>Whole genome assembly and annotation of the endangered Caribbean coral Acropora cervicornis.</title>
        <authorList>
            <person name="Selwyn J.D."/>
            <person name="Vollmer S.V."/>
        </authorList>
    </citation>
    <scope>NUCLEOTIDE SEQUENCE</scope>
    <source>
        <strain evidence="3">K2</strain>
    </source>
</reference>
<evidence type="ECO:0000256" key="1">
    <source>
        <dbReference type="PROSITE-ProRule" id="PRU00094"/>
    </source>
</evidence>
<feature type="domain" description="GATA-type" evidence="2">
    <location>
        <begin position="39"/>
        <end position="70"/>
    </location>
</feature>
<dbReference type="PROSITE" id="PS50114">
    <property type="entry name" value="GATA_ZN_FINGER_2"/>
    <property type="match status" value="1"/>
</dbReference>
<dbReference type="GO" id="GO:0006355">
    <property type="term" value="P:regulation of DNA-templated transcription"/>
    <property type="evidence" value="ECO:0007669"/>
    <property type="project" value="InterPro"/>
</dbReference>
<accession>A0AAD9UWJ7</accession>
<dbReference type="Gene3D" id="3.10.10.10">
    <property type="entry name" value="HIV Type 1 Reverse Transcriptase, subunit A, domain 1"/>
    <property type="match status" value="1"/>
</dbReference>
<reference evidence="3" key="2">
    <citation type="journal article" date="2023" name="Science">
        <title>Genomic signatures of disease resistance in endangered staghorn corals.</title>
        <authorList>
            <person name="Vollmer S.V."/>
            <person name="Selwyn J.D."/>
            <person name="Despard B.A."/>
            <person name="Roesel C.L."/>
        </authorList>
    </citation>
    <scope>NUCLEOTIDE SEQUENCE</scope>
    <source>
        <strain evidence="3">K2</strain>
    </source>
</reference>
<dbReference type="EMBL" id="JARQWQ010000089">
    <property type="protein sequence ID" value="KAK2552200.1"/>
    <property type="molecule type" value="Genomic_DNA"/>
</dbReference>
<keyword evidence="1" id="KW-0862">Zinc</keyword>
<gene>
    <name evidence="3" type="ORF">P5673_026717</name>
</gene>
<keyword evidence="1" id="KW-0479">Metal-binding</keyword>
<comment type="caution">
    <text evidence="3">The sequence shown here is derived from an EMBL/GenBank/DDBJ whole genome shotgun (WGS) entry which is preliminary data.</text>
</comment>
<evidence type="ECO:0000313" key="4">
    <source>
        <dbReference type="Proteomes" id="UP001249851"/>
    </source>
</evidence>
<evidence type="ECO:0000259" key="2">
    <source>
        <dbReference type="PROSITE" id="PS50114"/>
    </source>
</evidence>